<evidence type="ECO:0000313" key="1">
    <source>
        <dbReference type="EMBL" id="PXX95179.1"/>
    </source>
</evidence>
<gene>
    <name evidence="1" type="ORF">DF185_22640</name>
</gene>
<comment type="caution">
    <text evidence="1">The sequence shown here is derived from an EMBL/GenBank/DDBJ whole genome shotgun (WGS) entry which is preliminary data.</text>
</comment>
<reference evidence="1 2" key="1">
    <citation type="submission" date="2018-05" db="EMBL/GenBank/DDBJ databases">
        <title>Marinifilum breve JC075T sp. nov., a marine bacterium isolated from Yongle Blue Hole in the South China Sea.</title>
        <authorList>
            <person name="Fu T."/>
        </authorList>
    </citation>
    <scope>NUCLEOTIDE SEQUENCE [LARGE SCALE GENOMIC DNA]</scope>
    <source>
        <strain evidence="1 2">JC075</strain>
    </source>
</reference>
<dbReference type="EMBL" id="QFLI01000017">
    <property type="protein sequence ID" value="PXX95179.1"/>
    <property type="molecule type" value="Genomic_DNA"/>
</dbReference>
<evidence type="ECO:0000313" key="2">
    <source>
        <dbReference type="Proteomes" id="UP000248079"/>
    </source>
</evidence>
<keyword evidence="2" id="KW-1185">Reference proteome</keyword>
<dbReference type="Proteomes" id="UP000248079">
    <property type="component" value="Unassembled WGS sequence"/>
</dbReference>
<proteinExistence type="predicted"/>
<sequence>MLAIWNGKLMGQNTGPAAPEAMSFEPIDATDMVNLLSGDFSYVLPLIHVPGPGGGFSMPISYHGGIAMDQEASWVGLGWNINPGSINRSVNGFADDALLTPTVAIRTKKSQEYVTHRVDAGINYSGISAGISFSWGDNRSIGGHYGLGYGNAEIGVSARYSFSSGKTSVGVSASYNEIGARISNSGIGVSAGPLSVNYDSYGLNAGVSLSAIGVSFSSGGIGVNALGVGFSIVEKNAGSDNDIRKFSKDLLIPLYTPWFSVSYSRSKFYYKFYKRDHYETCGLLHTPSGYSDKVEDGVTVQNMYRLMDVYSLMDNSFDSTSDKNSRNSNEFSAHDNYRINSQGLNGTMTSKVMNGALIAGQGVDLNYDGNDLIEYTRFKTTINQNLRMHDDLFFSLDNGYDALTRVKFNQSLYLSDGLNENYFEKEISNNSKINRRGGKDYVTYYTNREIVENFELVTSKGFIETEDIDRNEKTSSDVEVEDIQVVTLNGGTIPIGNLTSINSEKLDLDGIGAYSIVASDGKTYHYSLPVYQFESIRRKNYNSDGDFEEYQDLGKYATSWLLTAITGPDFIDNGNGKLDNGDKGYWVRFTYGKWTDGYIWSYPYDFGSKDYSTYDGDINWGRKQIYYLNSISTKTHTAHFVKDFREDALSKKITYNRFDEYGKSYKLYYPGLGVIIVTPSSKIEYNTPDKIKPLKLSKIVLAKNSDSENVSSKKHRLTRVNSDISKISSKSFYSGGKKEILYASNFTANESENVLDHNDMVDFNFDDALQIIDFNYDYSLCANTPNSNADNKGKLTLKSIHVKGKGGENILPPYLFEYHENGQFNSDLKDIWGYYESDPKAWSLKSITTPLGAKIEVDYEEDSYNREVVRNEKIKYELNNYSFNYSEISASEINVNKVIIELEGDIDLNSAFKVGDRYGIYLKLGLHYLEHDDVWEGQGSYNVDEKLINTSSELLLISNNKLIFRLNERYDVPSGSRYDFKGVDSEKIEEGYIIGKNAHYQGEGGGLRVATLNLVDENGESFKTKYTYNIPGTNTSSGVTIYAPVDDGNKYCDYIPFKSELPTPAVIYEYVTVEECGKNETSDLTTEYQFEVYDQVIQSSNSYKIGEQFQFTDVQGNSYSSERKSIFISNFGSIGRLLKKSLYNNKGDLLNKTINQFKSLSNINYGLSQETFVSDKIYKKKVNGSWTEKRFLNTTSKISYPSVLNKIVTIENGLTSEQINLEWDKKTGKVTKVKSVNPKGEEYISEVIPAYTKYSAMGSKILDSSNKNMLSQETANYQYKLVNGVPKLLSAGIQTWEDDWVYRKPTMMGTYEDEPITGIWRKHENFVLTAQRDDKGLINNWIDFNWLWNEEQAEANNWIKTNEITRYNEYSAPLESKDINGNYISTQYDKSGLNVIASVSNARWKEKAYTGFEQYQKIGTVSSFEGEISSSGSNVIAMASESLLADERNGLSAVSGIQAHTGNQYLKMVGTNIINLPERIAANPSKPNDFVLSCWIHKKSASSAKFKVRYAMQTMSGTVYNEKSGGDKIQFGDWILMTYHFYLPSTSASFSDVQIATNSSSDVVYLDDFRLHPLNASMNSYVYDNHTDELIAILDNENIATKYFYDEAGNLEKIEKETPDGFKKVSEYDNYYANQVNAVVPSISGFSLSMIHDSRDFGGMQVKLNHTVNTTPTEYCISIDDSNFTNCSWRSYSGNITTYLPLGDHRVYFKVRNILSQESNVVSANINNYFSVSLNKSNYYTGDRISGTCYFNSSYTRNKNFKVYKNGVFIKQVYPTFTNDGPSGELLRPDYLEGNSTSQSFDFSSSGLSLGDYELRVIDVMDQSFYKTDRFSIVSRPPSPSCTGRYDANTNMLTASWSNFGCNEVYIYLNGNLLGTYSGSGGSGMQQIRVLSHMINTGGVEDPREPMRMEEERIIEEELSGPEGPGTNILLVRCVSGSTSAETLVLVLSEML</sequence>
<name>A0A2V3ZR48_9BACT</name>
<accession>A0A2V3ZR48</accession>
<organism evidence="1 2">
    <name type="scientific">Marinifilum breve</name>
    <dbReference type="NCBI Taxonomy" id="2184082"/>
    <lineage>
        <taxon>Bacteria</taxon>
        <taxon>Pseudomonadati</taxon>
        <taxon>Bacteroidota</taxon>
        <taxon>Bacteroidia</taxon>
        <taxon>Marinilabiliales</taxon>
        <taxon>Marinifilaceae</taxon>
    </lineage>
</organism>
<protein>
    <submittedName>
        <fullName evidence="1">Uncharacterized protein</fullName>
    </submittedName>
</protein>